<accession>A0A4Y7SM81</accession>
<sequence>MCGLTSSGPPVAEYLISHKGTVQWTTELGDSEFPPAKGSNEGTLGRIGGPHSSPSLAGDPGLHRSLDSRTRSLISGDALEAAARMEEEPEPELPFRRESGPSIEKAVTLPYSDPFHGLSAPTPLQSLHGKDRQHGEIFAGETATAPWSLEAHNLDKVQKASGSITMGISVVVIEHSSYWLPAQSPTSGPLFSELKSAGYAYNEYRGRWTTHHGYFQLKLIRLRRQDIADKTWANSDYPPKRTALKCYRRKRARITYIIGVDFGGTFSPLTGNEAYFHASLTTALVAGSNEIRGSTPSAEH</sequence>
<reference evidence="2 3" key="1">
    <citation type="journal article" date="2019" name="Nat. Ecol. Evol.">
        <title>Megaphylogeny resolves global patterns of mushroom evolution.</title>
        <authorList>
            <person name="Varga T."/>
            <person name="Krizsan K."/>
            <person name="Foldi C."/>
            <person name="Dima B."/>
            <person name="Sanchez-Garcia M."/>
            <person name="Sanchez-Ramirez S."/>
            <person name="Szollosi G.J."/>
            <person name="Szarkandi J.G."/>
            <person name="Papp V."/>
            <person name="Albert L."/>
            <person name="Andreopoulos W."/>
            <person name="Angelini C."/>
            <person name="Antonin V."/>
            <person name="Barry K.W."/>
            <person name="Bougher N.L."/>
            <person name="Buchanan P."/>
            <person name="Buyck B."/>
            <person name="Bense V."/>
            <person name="Catcheside P."/>
            <person name="Chovatia M."/>
            <person name="Cooper J."/>
            <person name="Damon W."/>
            <person name="Desjardin D."/>
            <person name="Finy P."/>
            <person name="Geml J."/>
            <person name="Haridas S."/>
            <person name="Hughes K."/>
            <person name="Justo A."/>
            <person name="Karasinski D."/>
            <person name="Kautmanova I."/>
            <person name="Kiss B."/>
            <person name="Kocsube S."/>
            <person name="Kotiranta H."/>
            <person name="LaButti K.M."/>
            <person name="Lechner B.E."/>
            <person name="Liimatainen K."/>
            <person name="Lipzen A."/>
            <person name="Lukacs Z."/>
            <person name="Mihaltcheva S."/>
            <person name="Morgado L.N."/>
            <person name="Niskanen T."/>
            <person name="Noordeloos M.E."/>
            <person name="Ohm R.A."/>
            <person name="Ortiz-Santana B."/>
            <person name="Ovrebo C."/>
            <person name="Racz N."/>
            <person name="Riley R."/>
            <person name="Savchenko A."/>
            <person name="Shiryaev A."/>
            <person name="Soop K."/>
            <person name="Spirin V."/>
            <person name="Szebenyi C."/>
            <person name="Tomsovsky M."/>
            <person name="Tulloss R.E."/>
            <person name="Uehling J."/>
            <person name="Grigoriev I.V."/>
            <person name="Vagvolgyi C."/>
            <person name="Papp T."/>
            <person name="Martin F.M."/>
            <person name="Miettinen O."/>
            <person name="Hibbett D.S."/>
            <person name="Nagy L.G."/>
        </authorList>
    </citation>
    <scope>NUCLEOTIDE SEQUENCE [LARGE SCALE GENOMIC DNA]</scope>
    <source>
        <strain evidence="2 3">FP101781</strain>
    </source>
</reference>
<keyword evidence="3" id="KW-1185">Reference proteome</keyword>
<evidence type="ECO:0000313" key="2">
    <source>
        <dbReference type="EMBL" id="TEB22359.1"/>
    </source>
</evidence>
<name>A0A4Y7SM81_COPMI</name>
<protein>
    <submittedName>
        <fullName evidence="2">Uncharacterized protein</fullName>
    </submittedName>
</protein>
<proteinExistence type="predicted"/>
<evidence type="ECO:0000256" key="1">
    <source>
        <dbReference type="SAM" id="MobiDB-lite"/>
    </source>
</evidence>
<dbReference type="Proteomes" id="UP000298030">
    <property type="component" value="Unassembled WGS sequence"/>
</dbReference>
<evidence type="ECO:0000313" key="3">
    <source>
        <dbReference type="Proteomes" id="UP000298030"/>
    </source>
</evidence>
<dbReference type="EMBL" id="QPFP01000093">
    <property type="protein sequence ID" value="TEB22359.1"/>
    <property type="molecule type" value="Genomic_DNA"/>
</dbReference>
<feature type="region of interest" description="Disordered" evidence="1">
    <location>
        <begin position="26"/>
        <end position="68"/>
    </location>
</feature>
<dbReference type="AlphaFoldDB" id="A0A4Y7SM81"/>
<comment type="caution">
    <text evidence="2">The sequence shown here is derived from an EMBL/GenBank/DDBJ whole genome shotgun (WGS) entry which is preliminary data.</text>
</comment>
<organism evidence="2 3">
    <name type="scientific">Coprinellus micaceus</name>
    <name type="common">Glistening ink-cap mushroom</name>
    <name type="synonym">Coprinus micaceus</name>
    <dbReference type="NCBI Taxonomy" id="71717"/>
    <lineage>
        <taxon>Eukaryota</taxon>
        <taxon>Fungi</taxon>
        <taxon>Dikarya</taxon>
        <taxon>Basidiomycota</taxon>
        <taxon>Agaricomycotina</taxon>
        <taxon>Agaricomycetes</taxon>
        <taxon>Agaricomycetidae</taxon>
        <taxon>Agaricales</taxon>
        <taxon>Agaricineae</taxon>
        <taxon>Psathyrellaceae</taxon>
        <taxon>Coprinellus</taxon>
    </lineage>
</organism>
<gene>
    <name evidence="2" type="ORF">FA13DRAFT_1716178</name>
</gene>